<dbReference type="SUPFAM" id="SSF53092">
    <property type="entry name" value="Creatinase/prolidase N-terminal domain"/>
    <property type="match status" value="1"/>
</dbReference>
<dbReference type="Pfam" id="PF01321">
    <property type="entry name" value="Creatinase_N"/>
    <property type="match status" value="1"/>
</dbReference>
<dbReference type="SUPFAM" id="SSF55920">
    <property type="entry name" value="Creatinase/aminopeptidase"/>
    <property type="match status" value="1"/>
</dbReference>
<dbReference type="InterPro" id="IPR000994">
    <property type="entry name" value="Pept_M24"/>
</dbReference>
<keyword evidence="4" id="KW-0645">Protease</keyword>
<reference evidence="4" key="1">
    <citation type="journal article" date="2014" name="Int. J. Syst. Evol. Microbiol.">
        <title>Complete genome sequence of Corynebacterium casei LMG S-19264T (=DSM 44701T), isolated from a smear-ripened cheese.</title>
        <authorList>
            <consortium name="US DOE Joint Genome Institute (JGI-PGF)"/>
            <person name="Walter F."/>
            <person name="Albersmeier A."/>
            <person name="Kalinowski J."/>
            <person name="Ruckert C."/>
        </authorList>
    </citation>
    <scope>NUCLEOTIDE SEQUENCE</scope>
    <source>
        <strain evidence="4">KCTC 42651</strain>
    </source>
</reference>
<feature type="domain" description="Peptidase M24" evidence="2">
    <location>
        <begin position="199"/>
        <end position="407"/>
    </location>
</feature>
<accession>A0A918XXC2</accession>
<feature type="region of interest" description="Disordered" evidence="1">
    <location>
        <begin position="1"/>
        <end position="27"/>
    </location>
</feature>
<keyword evidence="5" id="KW-1185">Reference proteome</keyword>
<evidence type="ECO:0000259" key="2">
    <source>
        <dbReference type="Pfam" id="PF00557"/>
    </source>
</evidence>
<dbReference type="Pfam" id="PF00557">
    <property type="entry name" value="Peptidase_M24"/>
    <property type="match status" value="1"/>
</dbReference>
<gene>
    <name evidence="4" type="ORF">GCM10017083_47930</name>
</gene>
<reference evidence="4" key="2">
    <citation type="submission" date="2020-09" db="EMBL/GenBank/DDBJ databases">
        <authorList>
            <person name="Sun Q."/>
            <person name="Kim S."/>
        </authorList>
    </citation>
    <scope>NUCLEOTIDE SEQUENCE</scope>
    <source>
        <strain evidence="4">KCTC 42651</strain>
    </source>
</reference>
<keyword evidence="4" id="KW-0031">Aminopeptidase</keyword>
<dbReference type="Gene3D" id="3.40.350.10">
    <property type="entry name" value="Creatinase/prolidase N-terminal domain"/>
    <property type="match status" value="1"/>
</dbReference>
<dbReference type="GO" id="GO:0004177">
    <property type="term" value="F:aminopeptidase activity"/>
    <property type="evidence" value="ECO:0007669"/>
    <property type="project" value="UniProtKB-KW"/>
</dbReference>
<organism evidence="4 5">
    <name type="scientific">Thalassobaculum fulvum</name>
    <dbReference type="NCBI Taxonomy" id="1633335"/>
    <lineage>
        <taxon>Bacteria</taxon>
        <taxon>Pseudomonadati</taxon>
        <taxon>Pseudomonadota</taxon>
        <taxon>Alphaproteobacteria</taxon>
        <taxon>Rhodospirillales</taxon>
        <taxon>Thalassobaculaceae</taxon>
        <taxon>Thalassobaculum</taxon>
    </lineage>
</organism>
<dbReference type="InterPro" id="IPR050659">
    <property type="entry name" value="Peptidase_M24B"/>
</dbReference>
<name>A0A918XXC2_9PROT</name>
<dbReference type="AlphaFoldDB" id="A0A918XXC2"/>
<dbReference type="CDD" id="cd01066">
    <property type="entry name" value="APP_MetAP"/>
    <property type="match status" value="1"/>
</dbReference>
<evidence type="ECO:0000313" key="4">
    <source>
        <dbReference type="EMBL" id="GHD61054.1"/>
    </source>
</evidence>
<dbReference type="RefSeq" id="WP_189994445.1">
    <property type="nucleotide sequence ID" value="NZ_BMZS01000012.1"/>
</dbReference>
<dbReference type="InterPro" id="IPR000587">
    <property type="entry name" value="Creatinase_N"/>
</dbReference>
<keyword evidence="4" id="KW-0378">Hydrolase</keyword>
<comment type="caution">
    <text evidence="4">The sequence shown here is derived from an EMBL/GenBank/DDBJ whole genome shotgun (WGS) entry which is preliminary data.</text>
</comment>
<evidence type="ECO:0000313" key="5">
    <source>
        <dbReference type="Proteomes" id="UP000630353"/>
    </source>
</evidence>
<sequence>MSPAGLTGSDKLASAGGDRVLPQRPVPESVDGVAIDEAAVTRHRLGRLRAEMAARDLDAVVLVDPVNLRFATGTRNMQIFTARNPARYALVPIAGPVTVFEFHGAGHLAAAGPVVDAVREGTTVSYVAAGEHRDDKARAWARELAAAIREAVPEARRVGIEPVQFLAAEALAAEGLVLADAQEPVERARARKTDAEIAMMKASLRAVEKGVHALRDAVRPGVTENAVWAEMHRSVIADDADYVETRLLNSGPRTNPWYQESSSRVIRPDELVALDTDVVGPYGIYADFSRTFFAGPGKPSDEQRRLYRLAWEQIHHDVELVKAGRSSREIAEAAWPVPDEFWERRYFVLMHGVGMTGEYPYILHGRDMDGHGYDSVLEENMTLCVEAYIGSERGGEGVKLEQQVRVTRDGYELLSAFPFEDDLLSREV</sequence>
<feature type="domain" description="Creatinase N-terminal" evidence="3">
    <location>
        <begin position="44"/>
        <end position="190"/>
    </location>
</feature>
<dbReference type="Proteomes" id="UP000630353">
    <property type="component" value="Unassembled WGS sequence"/>
</dbReference>
<protein>
    <submittedName>
        <fullName evidence="4">Aminopeptidase</fullName>
    </submittedName>
</protein>
<dbReference type="InterPro" id="IPR036005">
    <property type="entry name" value="Creatinase/aminopeptidase-like"/>
</dbReference>
<dbReference type="InterPro" id="IPR029149">
    <property type="entry name" value="Creatin/AminoP/Spt16_N"/>
</dbReference>
<proteinExistence type="predicted"/>
<dbReference type="Gene3D" id="3.90.230.10">
    <property type="entry name" value="Creatinase/methionine aminopeptidase superfamily"/>
    <property type="match status" value="1"/>
</dbReference>
<evidence type="ECO:0000259" key="3">
    <source>
        <dbReference type="Pfam" id="PF01321"/>
    </source>
</evidence>
<evidence type="ECO:0000256" key="1">
    <source>
        <dbReference type="SAM" id="MobiDB-lite"/>
    </source>
</evidence>
<dbReference type="PANTHER" id="PTHR46112:SF2">
    <property type="entry name" value="XAA-PRO AMINOPEPTIDASE P-RELATED"/>
    <property type="match status" value="1"/>
</dbReference>
<dbReference type="EMBL" id="BMZS01000012">
    <property type="protein sequence ID" value="GHD61054.1"/>
    <property type="molecule type" value="Genomic_DNA"/>
</dbReference>
<dbReference type="PANTHER" id="PTHR46112">
    <property type="entry name" value="AMINOPEPTIDASE"/>
    <property type="match status" value="1"/>
</dbReference>